<organism evidence="7 8">
    <name type="scientific">Halarcobacter ebronensis</name>
    <dbReference type="NCBI Taxonomy" id="1462615"/>
    <lineage>
        <taxon>Bacteria</taxon>
        <taxon>Pseudomonadati</taxon>
        <taxon>Campylobacterota</taxon>
        <taxon>Epsilonproteobacteria</taxon>
        <taxon>Campylobacterales</taxon>
        <taxon>Arcobacteraceae</taxon>
        <taxon>Halarcobacter</taxon>
    </lineage>
</organism>
<name>A0A4Q1ATS4_9BACT</name>
<evidence type="ECO:0000256" key="2">
    <source>
        <dbReference type="ARBA" id="ARBA00029447"/>
    </source>
</evidence>
<evidence type="ECO:0000256" key="5">
    <source>
        <dbReference type="SAM" id="Phobius"/>
    </source>
</evidence>
<comment type="similarity">
    <text evidence="2">Belongs to the methyl-accepting chemotaxis (MCP) protein family.</text>
</comment>
<keyword evidence="5" id="KW-1133">Transmembrane helix</keyword>
<evidence type="ECO:0000259" key="6">
    <source>
        <dbReference type="PROSITE" id="PS50111"/>
    </source>
</evidence>
<dbReference type="Pfam" id="PF00015">
    <property type="entry name" value="MCPsignal"/>
    <property type="match status" value="1"/>
</dbReference>
<dbReference type="GO" id="GO:0007165">
    <property type="term" value="P:signal transduction"/>
    <property type="evidence" value="ECO:0007669"/>
    <property type="project" value="UniProtKB-KW"/>
</dbReference>
<proteinExistence type="inferred from homology"/>
<feature type="transmembrane region" description="Helical" evidence="5">
    <location>
        <begin position="159"/>
        <end position="183"/>
    </location>
</feature>
<dbReference type="PANTHER" id="PTHR43531">
    <property type="entry name" value="PROTEIN ICFG"/>
    <property type="match status" value="1"/>
</dbReference>
<sequence>MLNNLSMKGKLFIFPIMYLLIILFSGFIYFYYSSLSESRNEAAVTTKELSQGLLKSRIKVYQFVESPSSEKKELAQKSFTSLKEEILAFKETLTMAKNREICDEIAENIQNYINSLDSLTSREEDKMKKMLEFISKIEKDINFINESAIKLKEEALSSLHWALITIVLCSTILFILVTIAISINIIKALNSFKEGLLSFFDFLNRKTKSSSYLNEKGKDEFAQMAKIINQNIRDAEKEINADGILIENVKNIVSEVKNGYLHKKIEKSTHNENLEELKKIFNEMIDIMALNICSNINDIQNALKMYANLDFRHRIGDNVGKTSSGLNHLANIINGMLVENKKNGLILQGSAKELLNNVHSLSDSSHEAAASLEETAAALEQITSNISNNTQNIIQMSNFASQLKESANSGENLANQTTIAMDEINEQVTAINEAISVIDQIAFQTNILSLNAAVEAATAGEAGKGFAVVAQEVRNLASRSAEAAKEIKDLVLIATEKANLGKNIANDMISGYHVLNENIIKTSELIKNVEETSKEQLTGIEQINDAVNQLDQQTQVNAGVAAKAKEIATDTLNIADVIVKNADEKEFEGKDTIEIPKKREEKVKKSTIKKPEIVVEEDGQWETF</sequence>
<dbReference type="SUPFAM" id="SSF58104">
    <property type="entry name" value="Methyl-accepting chemotaxis protein (MCP) signaling domain"/>
    <property type="match status" value="1"/>
</dbReference>
<dbReference type="EMBL" id="PDKK01000001">
    <property type="protein sequence ID" value="RXK08416.1"/>
    <property type="molecule type" value="Genomic_DNA"/>
</dbReference>
<keyword evidence="3" id="KW-0807">Transducer</keyword>
<feature type="coiled-coil region" evidence="4">
    <location>
        <begin position="102"/>
        <end position="154"/>
    </location>
</feature>
<dbReference type="Proteomes" id="UP000289758">
    <property type="component" value="Unassembled WGS sequence"/>
</dbReference>
<dbReference type="AlphaFoldDB" id="A0A4Q1ATS4"/>
<comment type="caution">
    <text evidence="7">The sequence shown here is derived from an EMBL/GenBank/DDBJ whole genome shotgun (WGS) entry which is preliminary data.</text>
</comment>
<reference evidence="7 8" key="1">
    <citation type="submission" date="2017-10" db="EMBL/GenBank/DDBJ databases">
        <title>Genomics of the genus Arcobacter.</title>
        <authorList>
            <person name="Perez-Cataluna A."/>
            <person name="Figueras M.J."/>
        </authorList>
    </citation>
    <scope>NUCLEOTIDE SEQUENCE [LARGE SCALE GENOMIC DNA]</scope>
    <source>
        <strain evidence="7 8">CECT 8441</strain>
    </source>
</reference>
<dbReference type="InterPro" id="IPR051310">
    <property type="entry name" value="MCP_chemotaxis"/>
</dbReference>
<dbReference type="RefSeq" id="WP_129085988.1">
    <property type="nucleotide sequence ID" value="NZ_CP053836.1"/>
</dbReference>
<dbReference type="InterPro" id="IPR004089">
    <property type="entry name" value="MCPsignal_dom"/>
</dbReference>
<evidence type="ECO:0000313" key="8">
    <source>
        <dbReference type="Proteomes" id="UP000289758"/>
    </source>
</evidence>
<evidence type="ECO:0000256" key="4">
    <source>
        <dbReference type="SAM" id="Coils"/>
    </source>
</evidence>
<feature type="domain" description="Methyl-accepting transducer" evidence="6">
    <location>
        <begin position="343"/>
        <end position="568"/>
    </location>
</feature>
<keyword evidence="1" id="KW-0145">Chemotaxis</keyword>
<evidence type="ECO:0000313" key="7">
    <source>
        <dbReference type="EMBL" id="RXK08416.1"/>
    </source>
</evidence>
<dbReference type="OrthoDB" id="5348717at2"/>
<feature type="transmembrane region" description="Helical" evidence="5">
    <location>
        <begin position="12"/>
        <end position="32"/>
    </location>
</feature>
<keyword evidence="5" id="KW-0472">Membrane</keyword>
<keyword evidence="4" id="KW-0175">Coiled coil</keyword>
<keyword evidence="8" id="KW-1185">Reference proteome</keyword>
<evidence type="ECO:0000256" key="1">
    <source>
        <dbReference type="ARBA" id="ARBA00022500"/>
    </source>
</evidence>
<dbReference type="GO" id="GO:0006935">
    <property type="term" value="P:chemotaxis"/>
    <property type="evidence" value="ECO:0007669"/>
    <property type="project" value="UniProtKB-KW"/>
</dbReference>
<dbReference type="SMART" id="SM00283">
    <property type="entry name" value="MA"/>
    <property type="match status" value="1"/>
</dbReference>
<keyword evidence="5" id="KW-0812">Transmembrane</keyword>
<gene>
    <name evidence="7" type="ORF">CRV07_01030</name>
</gene>
<evidence type="ECO:0000256" key="3">
    <source>
        <dbReference type="PROSITE-ProRule" id="PRU00284"/>
    </source>
</evidence>
<dbReference type="Gene3D" id="1.10.287.950">
    <property type="entry name" value="Methyl-accepting chemotaxis protein"/>
    <property type="match status" value="1"/>
</dbReference>
<dbReference type="PANTHER" id="PTHR43531:SF11">
    <property type="entry name" value="METHYL-ACCEPTING CHEMOTAXIS PROTEIN 3"/>
    <property type="match status" value="1"/>
</dbReference>
<dbReference type="PROSITE" id="PS50111">
    <property type="entry name" value="CHEMOTAXIS_TRANSDUC_2"/>
    <property type="match status" value="1"/>
</dbReference>
<accession>A0A4Q1ATS4</accession>
<dbReference type="GO" id="GO:0016020">
    <property type="term" value="C:membrane"/>
    <property type="evidence" value="ECO:0007669"/>
    <property type="project" value="InterPro"/>
</dbReference>
<protein>
    <submittedName>
        <fullName evidence="7">Chemotaxis protein</fullName>
    </submittedName>
</protein>